<evidence type="ECO:0000256" key="5">
    <source>
        <dbReference type="ARBA" id="ARBA00022692"/>
    </source>
</evidence>
<feature type="transmembrane region" description="Helical" evidence="8">
    <location>
        <begin position="152"/>
        <end position="174"/>
    </location>
</feature>
<feature type="transmembrane region" description="Helical" evidence="8">
    <location>
        <begin position="240"/>
        <end position="267"/>
    </location>
</feature>
<dbReference type="EMBL" id="JAVDQH010000013">
    <property type="protein sequence ID" value="MDR6245317.1"/>
    <property type="molecule type" value="Genomic_DNA"/>
</dbReference>
<dbReference type="SUPFAM" id="SSF81345">
    <property type="entry name" value="ABC transporter involved in vitamin B12 uptake, BtuC"/>
    <property type="match status" value="1"/>
</dbReference>
<dbReference type="PANTHER" id="PTHR30472:SF68">
    <property type="entry name" value="FERRICHROME TRANSPORT SYSTEM PERMEASE PROTEIN FHUB"/>
    <property type="match status" value="1"/>
</dbReference>
<evidence type="ECO:0000256" key="6">
    <source>
        <dbReference type="ARBA" id="ARBA00022989"/>
    </source>
</evidence>
<evidence type="ECO:0000256" key="3">
    <source>
        <dbReference type="ARBA" id="ARBA00022448"/>
    </source>
</evidence>
<organism evidence="9 10">
    <name type="scientific">Paenibacillus hunanensis</name>
    <dbReference type="NCBI Taxonomy" id="539262"/>
    <lineage>
        <taxon>Bacteria</taxon>
        <taxon>Bacillati</taxon>
        <taxon>Bacillota</taxon>
        <taxon>Bacilli</taxon>
        <taxon>Bacillales</taxon>
        <taxon>Paenibacillaceae</taxon>
        <taxon>Paenibacillus</taxon>
    </lineage>
</organism>
<feature type="transmembrane region" description="Helical" evidence="8">
    <location>
        <begin position="12"/>
        <end position="33"/>
    </location>
</feature>
<evidence type="ECO:0000256" key="1">
    <source>
        <dbReference type="ARBA" id="ARBA00004651"/>
    </source>
</evidence>
<dbReference type="CDD" id="cd06550">
    <property type="entry name" value="TM_ABC_iron-siderophores_like"/>
    <property type="match status" value="1"/>
</dbReference>
<dbReference type="InterPro" id="IPR037294">
    <property type="entry name" value="ABC_BtuC-like"/>
</dbReference>
<feature type="transmembrane region" description="Helical" evidence="8">
    <location>
        <begin position="68"/>
        <end position="85"/>
    </location>
</feature>
<keyword evidence="3" id="KW-0813">Transport</keyword>
<keyword evidence="5 8" id="KW-0812">Transmembrane</keyword>
<reference evidence="9 10" key="1">
    <citation type="submission" date="2023-07" db="EMBL/GenBank/DDBJ databases">
        <title>Genomic Encyclopedia of Type Strains, Phase IV (KMG-IV): sequencing the most valuable type-strain genomes for metagenomic binning, comparative biology and taxonomic classification.</title>
        <authorList>
            <person name="Goeker M."/>
        </authorList>
    </citation>
    <scope>NUCLEOTIDE SEQUENCE [LARGE SCALE GENOMIC DNA]</scope>
    <source>
        <strain evidence="9 10">DSM 22170</strain>
    </source>
</reference>
<feature type="transmembrane region" description="Helical" evidence="8">
    <location>
        <begin position="97"/>
        <end position="116"/>
    </location>
</feature>
<evidence type="ECO:0000256" key="2">
    <source>
        <dbReference type="ARBA" id="ARBA00007935"/>
    </source>
</evidence>
<evidence type="ECO:0000313" key="10">
    <source>
        <dbReference type="Proteomes" id="UP001185028"/>
    </source>
</evidence>
<feature type="transmembrane region" description="Helical" evidence="8">
    <location>
        <begin position="200"/>
        <end position="220"/>
    </location>
</feature>
<keyword evidence="6 8" id="KW-1133">Transmembrane helix</keyword>
<dbReference type="InterPro" id="IPR000522">
    <property type="entry name" value="ABC_transptr_permease_BtuC"/>
</dbReference>
<name>A0ABU1J2Y8_9BACL</name>
<comment type="caution">
    <text evidence="9">The sequence shown here is derived from an EMBL/GenBank/DDBJ whole genome shotgun (WGS) entry which is preliminary data.</text>
</comment>
<gene>
    <name evidence="9" type="ORF">JOC58_003218</name>
</gene>
<keyword evidence="4" id="KW-1003">Cell membrane</keyword>
<keyword evidence="7 8" id="KW-0472">Membrane</keyword>
<evidence type="ECO:0000313" key="9">
    <source>
        <dbReference type="EMBL" id="MDR6245317.1"/>
    </source>
</evidence>
<proteinExistence type="inferred from homology"/>
<dbReference type="Gene3D" id="1.10.3470.10">
    <property type="entry name" value="ABC transporter involved in vitamin B12 uptake, BtuC"/>
    <property type="match status" value="1"/>
</dbReference>
<feature type="transmembrane region" description="Helical" evidence="8">
    <location>
        <begin position="279"/>
        <end position="304"/>
    </location>
</feature>
<sequence>MSKPDLLRRSRRRWILALVLPILLIVVSLYSIVDGAIHIPFADLMAVLSGQQQSVYRTIIIDLRVPRVLVGMLVGACLAASGALLQGVMKNPLADPGIIGVSAGGGMAAMITMVMLPQFSYLLPITAFIGAFVTAIVIYVMAWENGASPVKIVLAGVAVNALLGAVTNGIMVVFSDRVQAVLPWLSGGLNGRSWHHLEFMAPYALIGLLLCLFAIQPANLLLLGDDSARLLGQRVELQRFLLIMLAALLAGAAVSVAGLVGFVGLVVPHMIRLWIGEDYRFLLPYSMIGGAALVVLADGIARSWFDPIELPVGILLAVIGAPFFLYLLKRKGAVRS</sequence>
<dbReference type="RefSeq" id="WP_188777320.1">
    <property type="nucleotide sequence ID" value="NZ_BMMB01000009.1"/>
</dbReference>
<dbReference type="Proteomes" id="UP001185028">
    <property type="component" value="Unassembled WGS sequence"/>
</dbReference>
<evidence type="ECO:0000256" key="4">
    <source>
        <dbReference type="ARBA" id="ARBA00022475"/>
    </source>
</evidence>
<feature type="transmembrane region" description="Helical" evidence="8">
    <location>
        <begin position="310"/>
        <end position="328"/>
    </location>
</feature>
<comment type="similarity">
    <text evidence="2">Belongs to the binding-protein-dependent transport system permease family. FecCD subfamily.</text>
</comment>
<evidence type="ECO:0000256" key="8">
    <source>
        <dbReference type="SAM" id="Phobius"/>
    </source>
</evidence>
<keyword evidence="10" id="KW-1185">Reference proteome</keyword>
<accession>A0ABU1J2Y8</accession>
<feature type="transmembrane region" description="Helical" evidence="8">
    <location>
        <begin position="121"/>
        <end position="140"/>
    </location>
</feature>
<dbReference type="Pfam" id="PF01032">
    <property type="entry name" value="FecCD"/>
    <property type="match status" value="1"/>
</dbReference>
<comment type="subcellular location">
    <subcellularLocation>
        <location evidence="1">Cell membrane</location>
        <topology evidence="1">Multi-pass membrane protein</topology>
    </subcellularLocation>
</comment>
<protein>
    <submittedName>
        <fullName evidence="9">Iron complex transport system permease protein</fullName>
    </submittedName>
</protein>
<dbReference type="PANTHER" id="PTHR30472">
    <property type="entry name" value="FERRIC ENTEROBACTIN TRANSPORT SYSTEM PERMEASE PROTEIN"/>
    <property type="match status" value="1"/>
</dbReference>
<evidence type="ECO:0000256" key="7">
    <source>
        <dbReference type="ARBA" id="ARBA00023136"/>
    </source>
</evidence>